<dbReference type="EMBL" id="CP118712">
    <property type="protein sequence ID" value="WGK86702.1"/>
    <property type="molecule type" value="Genomic_DNA"/>
</dbReference>
<sequence>MEKSFNLNLSEAPFQRQFHYDLVEQIKNDKDSDNKIYGQCAEMASLLNTRRQYLSDNIYIIQLPNANHTITLISESNYSERQPIMWENEYSQGQSLSIYGTANCPLKTHHNW</sequence>
<dbReference type="Proteomes" id="UP001241226">
    <property type="component" value="Chromosome 2"/>
</dbReference>
<protein>
    <submittedName>
        <fullName evidence="1">Uncharacterized protein</fullName>
    </submittedName>
</protein>
<accession>A0ABD7YNQ2</accession>
<evidence type="ECO:0000313" key="1">
    <source>
        <dbReference type="EMBL" id="WGK86702.1"/>
    </source>
</evidence>
<dbReference type="RefSeq" id="WP_261927172.1">
    <property type="nucleotide sequence ID" value="NZ_CALYLG010000266.1"/>
</dbReference>
<name>A0ABD7YNQ2_9VIBR</name>
<gene>
    <name evidence="1" type="ORF">PYE67_17270</name>
</gene>
<evidence type="ECO:0000313" key="2">
    <source>
        <dbReference type="Proteomes" id="UP001241226"/>
    </source>
</evidence>
<reference evidence="1 2" key="1">
    <citation type="submission" date="2022-02" db="EMBL/GenBank/DDBJ databases">
        <title>Emergence and expansion in Europe of a Vibrio aestuarianus clonal complex pathogenic for oysters.</title>
        <authorList>
            <person name="Mesnil A."/>
            <person name="Travers M.-A."/>
        </authorList>
    </citation>
    <scope>NUCLEOTIDE SEQUENCE [LARGE SCALE GENOMIC DNA]</scope>
    <source>
        <strain evidence="1 2">U17</strain>
    </source>
</reference>
<proteinExistence type="predicted"/>
<dbReference type="AlphaFoldDB" id="A0ABD7YNQ2"/>
<organism evidence="1 2">
    <name type="scientific">Vibrio aestuarianus</name>
    <dbReference type="NCBI Taxonomy" id="28171"/>
    <lineage>
        <taxon>Bacteria</taxon>
        <taxon>Pseudomonadati</taxon>
        <taxon>Pseudomonadota</taxon>
        <taxon>Gammaproteobacteria</taxon>
        <taxon>Vibrionales</taxon>
        <taxon>Vibrionaceae</taxon>
        <taxon>Vibrio</taxon>
    </lineage>
</organism>